<proteinExistence type="predicted"/>
<name>A0AAE0FL39_9CHLO</name>
<sequence>MRQGDISVCVKCEGIVLPQVEHASKTWLLAGGPSKEYEVVVENHGPHTRLVTLDIDGKKATIGSQWLGPMKQLCFTGWNLSAYDTGKVKPFVFANTQGGDERDDAVGNKAELPKGFCTIEVKVFSFSKGAPRQVTLSANKPQDTTAIKEGKLWKTFGTSTATPSAAEYKAEEQSKSFHSDTYVNYPALHVLELHYRGSLGLLQEGVPVPKMPLELLATYDNDDDDNGAAVNRAAIVKPVEVKPKLVKKRQREEQDAVIDLT</sequence>
<evidence type="ECO:0000313" key="2">
    <source>
        <dbReference type="Proteomes" id="UP001190700"/>
    </source>
</evidence>
<dbReference type="EMBL" id="LGRX02016853">
    <property type="protein sequence ID" value="KAK3261510.1"/>
    <property type="molecule type" value="Genomic_DNA"/>
</dbReference>
<dbReference type="AlphaFoldDB" id="A0AAE0FL39"/>
<organism evidence="1 2">
    <name type="scientific">Cymbomonas tetramitiformis</name>
    <dbReference type="NCBI Taxonomy" id="36881"/>
    <lineage>
        <taxon>Eukaryota</taxon>
        <taxon>Viridiplantae</taxon>
        <taxon>Chlorophyta</taxon>
        <taxon>Pyramimonadophyceae</taxon>
        <taxon>Pyramimonadales</taxon>
        <taxon>Pyramimonadaceae</taxon>
        <taxon>Cymbomonas</taxon>
    </lineage>
</organism>
<gene>
    <name evidence="1" type="ORF">CYMTET_29593</name>
</gene>
<keyword evidence="2" id="KW-1185">Reference proteome</keyword>
<accession>A0AAE0FL39</accession>
<reference evidence="1 2" key="1">
    <citation type="journal article" date="2015" name="Genome Biol. Evol.">
        <title>Comparative Genomics of a Bacterivorous Green Alga Reveals Evolutionary Causalities and Consequences of Phago-Mixotrophic Mode of Nutrition.</title>
        <authorList>
            <person name="Burns J.A."/>
            <person name="Paasch A."/>
            <person name="Narechania A."/>
            <person name="Kim E."/>
        </authorList>
    </citation>
    <scope>NUCLEOTIDE SEQUENCE [LARGE SCALE GENOMIC DNA]</scope>
    <source>
        <strain evidence="1 2">PLY_AMNH</strain>
    </source>
</reference>
<dbReference type="Proteomes" id="UP001190700">
    <property type="component" value="Unassembled WGS sequence"/>
</dbReference>
<protein>
    <submittedName>
        <fullName evidence="1">Uncharacterized protein</fullName>
    </submittedName>
</protein>
<comment type="caution">
    <text evidence="1">The sequence shown here is derived from an EMBL/GenBank/DDBJ whole genome shotgun (WGS) entry which is preliminary data.</text>
</comment>
<evidence type="ECO:0000313" key="1">
    <source>
        <dbReference type="EMBL" id="KAK3261510.1"/>
    </source>
</evidence>